<feature type="region of interest" description="Disordered" evidence="1">
    <location>
        <begin position="112"/>
        <end position="134"/>
    </location>
</feature>
<protein>
    <submittedName>
        <fullName evidence="2">Uncharacterized protein</fullName>
    </submittedName>
</protein>
<proteinExistence type="predicted"/>
<evidence type="ECO:0000256" key="1">
    <source>
        <dbReference type="SAM" id="MobiDB-lite"/>
    </source>
</evidence>
<feature type="compositionally biased region" description="Pro residues" evidence="1">
    <location>
        <begin position="44"/>
        <end position="57"/>
    </location>
</feature>
<sequence length="274" mass="28600">MATEGTPFRDRYASEARAAAARAHAPPLEEPPTPVPRRVHAPSSPAPRPTAPTPTPPSKLLQRYLASEATKIPESSASGGAALEAEVRARTRALELEVARADGASAVARADGASAHTTYHGRRRVRNDGDGLDGAARGVDAAARAVRRARAASARVDKENDAGVSLEVLKLARDVARHIEASSRVLQDATAVLAKFEDPANEKALSRDQVRAFDADGGAETAAPARPGDEDAWTDGSSGALTPRRDAAPCAESDAWTDASDDEPPPPPTPPPED</sequence>
<comment type="caution">
    <text evidence="2">The sequence shown here is derived from an EMBL/GenBank/DDBJ whole genome shotgun (WGS) entry which is preliminary data.</text>
</comment>
<feature type="compositionally biased region" description="Low complexity" evidence="1">
    <location>
        <begin position="15"/>
        <end position="26"/>
    </location>
</feature>
<dbReference type="Proteomes" id="UP000789595">
    <property type="component" value="Unassembled WGS sequence"/>
</dbReference>
<reference evidence="2" key="1">
    <citation type="submission" date="2021-11" db="EMBL/GenBank/DDBJ databases">
        <authorList>
            <consortium name="Genoscope - CEA"/>
            <person name="William W."/>
        </authorList>
    </citation>
    <scope>NUCLEOTIDE SEQUENCE</scope>
</reference>
<dbReference type="AlphaFoldDB" id="A0A8J2SE50"/>
<name>A0A8J2SE50_9STRA</name>
<keyword evidence="3" id="KW-1185">Reference proteome</keyword>
<feature type="compositionally biased region" description="Pro residues" evidence="1">
    <location>
        <begin position="265"/>
        <end position="274"/>
    </location>
</feature>
<dbReference type="EMBL" id="CAKKNE010000001">
    <property type="protein sequence ID" value="CAH0363842.1"/>
    <property type="molecule type" value="Genomic_DNA"/>
</dbReference>
<evidence type="ECO:0000313" key="2">
    <source>
        <dbReference type="EMBL" id="CAH0363842.1"/>
    </source>
</evidence>
<gene>
    <name evidence="2" type="ORF">PECAL_1P01780</name>
</gene>
<feature type="region of interest" description="Disordered" evidence="1">
    <location>
        <begin position="211"/>
        <end position="274"/>
    </location>
</feature>
<feature type="region of interest" description="Disordered" evidence="1">
    <location>
        <begin position="1"/>
        <end position="59"/>
    </location>
</feature>
<accession>A0A8J2SE50</accession>
<evidence type="ECO:0000313" key="3">
    <source>
        <dbReference type="Proteomes" id="UP000789595"/>
    </source>
</evidence>
<organism evidence="2 3">
    <name type="scientific">Pelagomonas calceolata</name>
    <dbReference type="NCBI Taxonomy" id="35677"/>
    <lineage>
        <taxon>Eukaryota</taxon>
        <taxon>Sar</taxon>
        <taxon>Stramenopiles</taxon>
        <taxon>Ochrophyta</taxon>
        <taxon>Pelagophyceae</taxon>
        <taxon>Pelagomonadales</taxon>
        <taxon>Pelagomonadaceae</taxon>
        <taxon>Pelagomonas</taxon>
    </lineage>
</organism>